<accession>N1VXD7</accession>
<evidence type="ECO:0000313" key="1">
    <source>
        <dbReference type="EMBL" id="EMY68619.1"/>
    </source>
</evidence>
<sequence length="164" mass="19817">MGQQIQLFATKKDLAEIQFYLEGNFRCKFYQSFSNKRENIQIKDFSNLDRPYNRILIWNTDFFWNPEYGITKTQPPYHYIKNESIGPIIEICKSNFESKEAGRIYWAKNFLSNKLEYDVANFEIFFKKFLNWIKKSSIKHKSIDSQLNIYYMDDALRQINSRIE</sequence>
<dbReference type="Proteomes" id="UP000012227">
    <property type="component" value="Unassembled WGS sequence"/>
</dbReference>
<proteinExistence type="predicted"/>
<reference evidence="1 2" key="1">
    <citation type="submission" date="2013-03" db="EMBL/GenBank/DDBJ databases">
        <authorList>
            <person name="Harkins D.M."/>
            <person name="Durkin A.S."/>
            <person name="Brinkac L.M."/>
            <person name="Haft D.H."/>
            <person name="Selengut J.D."/>
            <person name="Sanka R."/>
            <person name="DePew J."/>
            <person name="Purushe J."/>
            <person name="Galloway R.L."/>
            <person name="Vinetz J.M."/>
            <person name="Sutton G.G."/>
            <person name="Nierman W.C."/>
            <person name="Fouts D.E."/>
        </authorList>
    </citation>
    <scope>NUCLEOTIDE SEQUENCE [LARGE SCALE GENOMIC DNA]</scope>
    <source>
        <strain evidence="1 2">Waz Holland</strain>
    </source>
</reference>
<gene>
    <name evidence="1" type="ORF">LEP1GSC199_1590</name>
</gene>
<protein>
    <submittedName>
        <fullName evidence="1">Uncharacterized protein</fullName>
    </submittedName>
</protein>
<name>N1VXD7_9LEPT</name>
<evidence type="ECO:0000313" key="2">
    <source>
        <dbReference type="Proteomes" id="UP000012227"/>
    </source>
</evidence>
<dbReference type="EMBL" id="AOGY02000066">
    <property type="protein sequence ID" value="EMY68619.1"/>
    <property type="molecule type" value="Genomic_DNA"/>
</dbReference>
<dbReference type="AlphaFoldDB" id="N1VXD7"/>
<comment type="caution">
    <text evidence="1">The sequence shown here is derived from an EMBL/GenBank/DDBJ whole genome shotgun (WGS) entry which is preliminary data.</text>
</comment>
<organism evidence="1 2">
    <name type="scientific">Leptospira vanthielii serovar Holland str. Waz Holland = ATCC 700522</name>
    <dbReference type="NCBI Taxonomy" id="1218591"/>
    <lineage>
        <taxon>Bacteria</taxon>
        <taxon>Pseudomonadati</taxon>
        <taxon>Spirochaetota</taxon>
        <taxon>Spirochaetia</taxon>
        <taxon>Leptospirales</taxon>
        <taxon>Leptospiraceae</taxon>
        <taxon>Leptospira</taxon>
    </lineage>
</organism>
<dbReference type="STRING" id="1218591.LEP1GSC199_1590"/>
<dbReference type="RefSeq" id="WP_002987669.1">
    <property type="nucleotide sequence ID" value="NZ_AOGY02000066.1"/>
</dbReference>